<feature type="compositionally biased region" description="Acidic residues" evidence="5">
    <location>
        <begin position="357"/>
        <end position="366"/>
    </location>
</feature>
<dbReference type="InterPro" id="IPR017441">
    <property type="entry name" value="Protein_kinase_ATP_BS"/>
</dbReference>
<dbReference type="SUPFAM" id="SSF56112">
    <property type="entry name" value="Protein kinase-like (PK-like)"/>
    <property type="match status" value="1"/>
</dbReference>
<dbReference type="Pfam" id="PF00069">
    <property type="entry name" value="Pkinase"/>
    <property type="match status" value="1"/>
</dbReference>
<evidence type="ECO:0000259" key="6">
    <source>
        <dbReference type="PROSITE" id="PS50011"/>
    </source>
</evidence>
<dbReference type="AlphaFoldDB" id="A0A0G4J7B8"/>
<keyword evidence="8" id="KW-1185">Reference proteome</keyword>
<dbReference type="Proteomes" id="UP000039324">
    <property type="component" value="Unassembled WGS sequence"/>
</dbReference>
<dbReference type="STRING" id="37360.A0A0G4J7B8"/>
<evidence type="ECO:0000256" key="3">
    <source>
        <dbReference type="ARBA" id="ARBA00022840"/>
    </source>
</evidence>
<evidence type="ECO:0000313" key="8">
    <source>
        <dbReference type="Proteomes" id="UP000039324"/>
    </source>
</evidence>
<dbReference type="InterPro" id="IPR011989">
    <property type="entry name" value="ARM-like"/>
</dbReference>
<feature type="region of interest" description="Disordered" evidence="5">
    <location>
        <begin position="338"/>
        <end position="366"/>
    </location>
</feature>
<dbReference type="InterPro" id="IPR016024">
    <property type="entry name" value="ARM-type_fold"/>
</dbReference>
<feature type="domain" description="Protein kinase" evidence="6">
    <location>
        <begin position="36"/>
        <end position="289"/>
    </location>
</feature>
<proteinExistence type="predicted"/>
<dbReference type="GO" id="GO:0005524">
    <property type="term" value="F:ATP binding"/>
    <property type="evidence" value="ECO:0007669"/>
    <property type="project" value="UniProtKB-UniRule"/>
</dbReference>
<accession>A0A0G4J7B8</accession>
<dbReference type="InterPro" id="IPR000719">
    <property type="entry name" value="Prot_kinase_dom"/>
</dbReference>
<name>A0A0G4J7B8_PLABS</name>
<dbReference type="CDD" id="cd06627">
    <property type="entry name" value="STKc_Cdc7_like"/>
    <property type="match status" value="1"/>
</dbReference>
<sequence length="1108" mass="121625">MPMGTSRDHDAGPAAGGHKHRPSPDMSTSDSDLGPYHLGECIGKGAFGSVYRGLNMQTGVTVAIKTVKLDNIPKDELVSIETEIQLLKKLKHPNIVKYIDTIRTESALHIVIEYVENGSLANLVKKFGGGFPETLVAIYISQVLKGLDFLHAQGVIHRDIKGANILATKEGLVKLADFGVATKINDSQKSDSVVGTPYWMAPEIIEMSGSQSTACDIWSVGCTIIELLTGSPPYFDLQPMPALFRIVQDEHPPLPAGASPALEDFLLLCFQKDPNMRSKAEDLLKHPWLRSPEHSDIIVNAETNLAVVADSNTEFDEVVQQTIRMYKGDLRNEIAEQAATAASAQTKPKPQTRSEREDEESAEDWDAELATEEAQGLDSNAIVHPDEINIATMRLKSGFIPAQMAERLIARQAFGTPVPNPEAAQGLVNDDGFSDMSSTGDDVTIAQTGAHVLDGWVETDDEDEFLPPAEVENEHDDGALDIDLSVVERRKNRVWDANAEDAHDAFDGFDEVDLVGDQDAKLAEEVHNLLAGLITAVGSRNAPTAPLLATIESLRSVFRKHPSQIDSLVVSQGVIPLLDIIDINEVINEKGRSGSDRVELLAQLLQLVLQIMEQSPRVQQSLCLVGIIPIIVQLVDKRVPLSLRCQIAQYVRMFCSAPSKGRDDKNPSAPNLTRQIFIACGGLNCLVSLVTLSPSEPSASNAPLNDQELTLIVTGVECIQFVFDTPTNPKNDFCRLFCKAGLLRPLSETLLRISASSTNLELVHKSLNVMLIFAERGDGVVKGYLAKKGVLDVLLKLLDILPESGVIIVLKIIRHMTMEVLADLGLLLASVRLTSSQVQVRDELEAFGAIPKLVSLLDSPVISYTNQILPAMYYLFRIKASRQEQMALCGIIPLLQRNIVGDSHLKQFALPMICKFAHTSARVRQELKKYAGIQFYLTLLTQPYWQMQAIDSIAVWLAEEGRRVELVLKQNHNLHKLVQLFADSDPNVFGNILRSLSKIISLSPAVNKALGQSGTFLAQVVYRLSTSKPIIQKPLLMMIRLLFECYTSVDPSGSGKPRAPKLRSQMGYKQGLEHVLRDLAKEDGAVLVQDLAVNLIKDFYGGHDSRKS</sequence>
<dbReference type="PROSITE" id="PS00107">
    <property type="entry name" value="PROTEIN_KINASE_ATP"/>
    <property type="match status" value="1"/>
</dbReference>
<reference evidence="7 8" key="1">
    <citation type="submission" date="2015-02" db="EMBL/GenBank/DDBJ databases">
        <authorList>
            <person name="Chooi Y.-H."/>
        </authorList>
    </citation>
    <scope>NUCLEOTIDE SEQUENCE [LARGE SCALE GENOMIC DNA]</scope>
    <source>
        <strain evidence="7">E3</strain>
    </source>
</reference>
<dbReference type="SUPFAM" id="SSF48371">
    <property type="entry name" value="ARM repeat"/>
    <property type="match status" value="1"/>
</dbReference>
<dbReference type="InterPro" id="IPR011009">
    <property type="entry name" value="Kinase-like_dom_sf"/>
</dbReference>
<organism evidence="7 8">
    <name type="scientific">Plasmodiophora brassicae</name>
    <name type="common">Clubroot disease agent</name>
    <dbReference type="NCBI Taxonomy" id="37360"/>
    <lineage>
        <taxon>Eukaryota</taxon>
        <taxon>Sar</taxon>
        <taxon>Rhizaria</taxon>
        <taxon>Endomyxa</taxon>
        <taxon>Phytomyxea</taxon>
        <taxon>Plasmodiophorida</taxon>
        <taxon>Plasmodiophoridae</taxon>
        <taxon>Plasmodiophora</taxon>
    </lineage>
</organism>
<gene>
    <name evidence="7" type="ORF">PBRA_009398</name>
</gene>
<dbReference type="EC" id="2.7.11.1" evidence="1"/>
<protein>
    <recommendedName>
        <fullName evidence="1">non-specific serine/threonine protein kinase</fullName>
        <ecNumber evidence="1">2.7.11.1</ecNumber>
    </recommendedName>
</protein>
<evidence type="ECO:0000313" key="7">
    <source>
        <dbReference type="EMBL" id="CEP03513.1"/>
    </source>
</evidence>
<dbReference type="Gene3D" id="1.25.10.10">
    <property type="entry name" value="Leucine-rich Repeat Variant"/>
    <property type="match status" value="2"/>
</dbReference>
<dbReference type="GO" id="GO:0005737">
    <property type="term" value="C:cytoplasm"/>
    <property type="evidence" value="ECO:0007669"/>
    <property type="project" value="TreeGrafter"/>
</dbReference>
<keyword evidence="3 4" id="KW-0067">ATP-binding</keyword>
<evidence type="ECO:0000256" key="1">
    <source>
        <dbReference type="ARBA" id="ARBA00012513"/>
    </source>
</evidence>
<dbReference type="SMART" id="SM00220">
    <property type="entry name" value="S_TKc"/>
    <property type="match status" value="1"/>
</dbReference>
<keyword evidence="2 4" id="KW-0547">Nucleotide-binding</keyword>
<evidence type="ECO:0000256" key="4">
    <source>
        <dbReference type="PROSITE-ProRule" id="PRU10141"/>
    </source>
</evidence>
<dbReference type="OMA" id="VKQIKLV"/>
<dbReference type="OrthoDB" id="8693905at2759"/>
<feature type="binding site" evidence="4">
    <location>
        <position position="65"/>
    </location>
    <ligand>
        <name>ATP</name>
        <dbReference type="ChEBI" id="CHEBI:30616"/>
    </ligand>
</feature>
<evidence type="ECO:0000256" key="5">
    <source>
        <dbReference type="SAM" id="MobiDB-lite"/>
    </source>
</evidence>
<evidence type="ECO:0000256" key="2">
    <source>
        <dbReference type="ARBA" id="ARBA00022741"/>
    </source>
</evidence>
<dbReference type="FunFam" id="1.10.510.10:FF:000571">
    <property type="entry name" value="Maternal embryonic leucine zipper kinase"/>
    <property type="match status" value="1"/>
</dbReference>
<dbReference type="PANTHER" id="PTHR48012:SF26">
    <property type="entry name" value="SERINE_THREONINE-PROTEIN KINASE DDB_G0283821-RELATED"/>
    <property type="match status" value="1"/>
</dbReference>
<dbReference type="PROSITE" id="PS50011">
    <property type="entry name" value="PROTEIN_KINASE_DOM"/>
    <property type="match status" value="1"/>
</dbReference>
<dbReference type="PANTHER" id="PTHR48012">
    <property type="entry name" value="STERILE20-LIKE KINASE, ISOFORM B-RELATED"/>
    <property type="match status" value="1"/>
</dbReference>
<feature type="region of interest" description="Disordered" evidence="5">
    <location>
        <begin position="1"/>
        <end position="32"/>
    </location>
</feature>
<feature type="compositionally biased region" description="Basic and acidic residues" evidence="5">
    <location>
        <begin position="1"/>
        <end position="11"/>
    </location>
</feature>
<dbReference type="Gene3D" id="1.10.510.10">
    <property type="entry name" value="Transferase(Phosphotransferase) domain 1"/>
    <property type="match status" value="1"/>
</dbReference>
<dbReference type="GO" id="GO:0004674">
    <property type="term" value="F:protein serine/threonine kinase activity"/>
    <property type="evidence" value="ECO:0007669"/>
    <property type="project" value="UniProtKB-EC"/>
</dbReference>
<dbReference type="EMBL" id="CDSF01000146">
    <property type="protein sequence ID" value="CEP03513.1"/>
    <property type="molecule type" value="Genomic_DNA"/>
</dbReference>
<dbReference type="InterPro" id="IPR050629">
    <property type="entry name" value="STE20/SPS1-PAK"/>
</dbReference>